<dbReference type="Proteomes" id="UP000229675">
    <property type="component" value="Unassembled WGS sequence"/>
</dbReference>
<keyword evidence="9" id="KW-0651">Protein splicing</keyword>
<evidence type="ECO:0000256" key="5">
    <source>
        <dbReference type="ARBA" id="ARBA00022769"/>
    </source>
</evidence>
<feature type="domain" description="Helicase C-terminal" evidence="18">
    <location>
        <begin position="966"/>
        <end position="1128"/>
    </location>
</feature>
<keyword evidence="7" id="KW-0067">ATP-binding</keyword>
<dbReference type="GO" id="GO:0004519">
    <property type="term" value="F:endonuclease activity"/>
    <property type="evidence" value="ECO:0007669"/>
    <property type="project" value="InterPro"/>
</dbReference>
<evidence type="ECO:0000256" key="8">
    <source>
        <dbReference type="ARBA" id="ARBA00022881"/>
    </source>
</evidence>
<feature type="domain" description="UVR" evidence="15">
    <location>
        <begin position="1147"/>
        <end position="1182"/>
    </location>
</feature>
<dbReference type="PROSITE" id="PS50818">
    <property type="entry name" value="INTEIN_C_TER"/>
    <property type="match status" value="1"/>
</dbReference>
<dbReference type="PROSITE" id="PS50151">
    <property type="entry name" value="UVR"/>
    <property type="match status" value="1"/>
</dbReference>
<evidence type="ECO:0000256" key="2">
    <source>
        <dbReference type="ARBA" id="ARBA00022490"/>
    </source>
</evidence>
<keyword evidence="10 13" id="KW-0234">DNA repair</keyword>
<dbReference type="Gene3D" id="4.10.860.10">
    <property type="entry name" value="UVR domain"/>
    <property type="match status" value="1"/>
</dbReference>
<keyword evidence="14" id="KW-0175">Coiled coil</keyword>
<dbReference type="GO" id="GO:0009380">
    <property type="term" value="C:excinuclease repair complex"/>
    <property type="evidence" value="ECO:0007669"/>
    <property type="project" value="InterPro"/>
</dbReference>
<evidence type="ECO:0000256" key="9">
    <source>
        <dbReference type="ARBA" id="ARBA00023000"/>
    </source>
</evidence>
<dbReference type="GO" id="GO:0016539">
    <property type="term" value="P:intein-mediated protein splicing"/>
    <property type="evidence" value="ECO:0007669"/>
    <property type="project" value="InterPro"/>
</dbReference>
<dbReference type="InterPro" id="IPR004042">
    <property type="entry name" value="Intein_endonuc_central"/>
</dbReference>
<gene>
    <name evidence="19" type="ORF">COT59_00150</name>
</gene>
<dbReference type="Gene3D" id="3.10.28.10">
    <property type="entry name" value="Homing endonucleases"/>
    <property type="match status" value="1"/>
</dbReference>
<dbReference type="SMART" id="SM00487">
    <property type="entry name" value="DEXDc"/>
    <property type="match status" value="1"/>
</dbReference>
<dbReference type="Pfam" id="PF14528">
    <property type="entry name" value="LAGLIDADG_3"/>
    <property type="match status" value="1"/>
</dbReference>
<dbReference type="InterPro" id="IPR003587">
    <property type="entry name" value="Hint_dom_N"/>
</dbReference>
<dbReference type="PRINTS" id="PR00379">
    <property type="entry name" value="INTEIN"/>
</dbReference>
<dbReference type="InterPro" id="IPR010982">
    <property type="entry name" value="Lambda_DNA-bd_dom_sf"/>
</dbReference>
<dbReference type="GO" id="GO:0005737">
    <property type="term" value="C:cytoplasm"/>
    <property type="evidence" value="ECO:0007669"/>
    <property type="project" value="UniProtKB-SubCell"/>
</dbReference>
<dbReference type="NCBIfam" id="TIGR01443">
    <property type="entry name" value="intein_Cterm"/>
    <property type="match status" value="1"/>
</dbReference>
<dbReference type="PROSITE" id="PS51192">
    <property type="entry name" value="HELICASE_ATP_BIND_1"/>
    <property type="match status" value="1"/>
</dbReference>
<dbReference type="PANTHER" id="PTHR24029">
    <property type="entry name" value="UVRABC SYSTEM PROTEIN B"/>
    <property type="match status" value="1"/>
</dbReference>
<dbReference type="SUPFAM" id="SSF55608">
    <property type="entry name" value="Homing endonucleases"/>
    <property type="match status" value="1"/>
</dbReference>
<dbReference type="InterPro" id="IPR003586">
    <property type="entry name" value="Hint_dom_C"/>
</dbReference>
<dbReference type="InterPro" id="IPR004860">
    <property type="entry name" value="LAGLIDADG_dom"/>
</dbReference>
<evidence type="ECO:0000259" key="18">
    <source>
        <dbReference type="PROSITE" id="PS51194"/>
    </source>
</evidence>
<evidence type="ECO:0000256" key="14">
    <source>
        <dbReference type="SAM" id="Coils"/>
    </source>
</evidence>
<dbReference type="Pfam" id="PF14890">
    <property type="entry name" value="Intein_splicing"/>
    <property type="match status" value="1"/>
</dbReference>
<dbReference type="InterPro" id="IPR006141">
    <property type="entry name" value="Intein_N"/>
</dbReference>
<dbReference type="InterPro" id="IPR006142">
    <property type="entry name" value="INTEIN"/>
</dbReference>
<evidence type="ECO:0000256" key="1">
    <source>
        <dbReference type="ARBA" id="ARBA00008533"/>
    </source>
</evidence>
<feature type="coiled-coil region" evidence="14">
    <location>
        <begin position="776"/>
        <end position="814"/>
    </location>
</feature>
<dbReference type="Pfam" id="PF17757">
    <property type="entry name" value="UvrB_inter"/>
    <property type="match status" value="1"/>
</dbReference>
<comment type="caution">
    <text evidence="19">The sequence shown here is derived from an EMBL/GenBank/DDBJ whole genome shotgun (WGS) entry which is preliminary data.</text>
</comment>
<dbReference type="InterPro" id="IPR014001">
    <property type="entry name" value="Helicase_ATP-bd"/>
</dbReference>
<comment type="subcellular location">
    <subcellularLocation>
        <location evidence="13">Cytoplasm</location>
    </subcellularLocation>
</comment>
<dbReference type="InterPro" id="IPR027434">
    <property type="entry name" value="Homing_endonucl"/>
</dbReference>
<keyword evidence="4 13" id="KW-0227">DNA damage</keyword>
<sequence>MEKLSRNLKAGVKNQVLLGVTGSGKSVIGETPVFVKQNGNTVCCQIGELIDSLFQKYSHKVVRLKESEILSVNQIEKKGNLEAFSLNPVTKKSEWKPVLRLIRHSSPKTLYRVKTSCGREITITGDHNFWVLRNGEFVLLPTNQLKNTDYVPLPLEIPGPEKDLPYLDLFTILKEEDLFVDAKQFILKVSLEKTPGEIIQAMSKHYVFPREKLYQIKSGAYHGMPLTAISQIAQDLNINFSAEDINKVVIGSQIHHYALPGKISLTEAWLKLMGYYIAEGHGEPTSRFFNISATKSIILKGLKEILSELELPYRRRKKHNNLEISSKIHTILLSKLLGTNAHSKKLPEFWPNLSRKQLSILLRCYFTGDGGAFPDEGQIIAPTASKQLASDLLSALLRFGIWARVRRVWGKATNSPSHKGDYYWYLTISGSENVKRFKKYIGFEILEKQKRLEELAKNSHATNVDVIPKIGPIIKSVRKKLQIIPQRVFAETCKMSVGTLNAIEIGINNPRRETFKKIINGFWVYDKTNKEINELKSFLNCRWLKIAEIKKVASKDPYVYDFAVKNNETFLAGHGGLFVHNTFTMASAIANLQKPALIITFNKLLAAQLYQEFKEFFPENAVHYFVSYYDYYQPEAYIPQSDTYIEKDARINEEIDRLRHAATQDLLNRKDVIVVASVSCIYNIGSPEAYENVSLELKEGQKIKRRDLISHLTSLQYQRNDIDFKPGTFRVRGDTIEIYLVTGQKTVKIELSADRIEKMQPAKLRLYPAHFWVTPQNELNIALQNIKLELEEQLKRLKKQKKLLEAQRLAQRTNYDLEMLRENGYCHGVENYSKHLEFRKPGEPPFTLLNYFGYSKYSDKNSKYSDYITFIDESHQTIPQLHAMYNTDRSRKKVLIEYGFRLPSALDNRPLSFAEFEKNVGQTVYISATPGPYEKEKSGKKYVVEQLIRPTGLLEPSIEIRPTKNQVKDLIKEIKLRVTKKQRVLAVTLTKRLAEALSDYLTEEGIAAKWLHSEVKTLERPQIIKDLREGKYDVLVGINLLREGLDLPEVALVAILDADKEGFLRNETTLIQTMGRAARHEQGQVILYADKKTLSIERAMKEVMRRRKIQAAYNRKNKIIPKAIVKEIRDWPFASKKKEVISEFGVVRDAKLLEKEMKLAAKQLDFERAAEIRDLIKDIESGKDKTYADNQER</sequence>
<dbReference type="InterPro" id="IPR027417">
    <property type="entry name" value="P-loop_NTPase"/>
</dbReference>
<dbReference type="Gene3D" id="2.170.16.10">
    <property type="entry name" value="Hedgehog/Intein (Hint) domain"/>
    <property type="match status" value="1"/>
</dbReference>
<dbReference type="Gene3D" id="3.40.50.300">
    <property type="entry name" value="P-loop containing nucleotide triphosphate hydrolases"/>
    <property type="match status" value="3"/>
</dbReference>
<evidence type="ECO:0000256" key="3">
    <source>
        <dbReference type="ARBA" id="ARBA00022741"/>
    </source>
</evidence>
<evidence type="ECO:0000256" key="10">
    <source>
        <dbReference type="ARBA" id="ARBA00023204"/>
    </source>
</evidence>
<evidence type="ECO:0000256" key="4">
    <source>
        <dbReference type="ARBA" id="ARBA00022763"/>
    </source>
</evidence>
<evidence type="ECO:0000259" key="16">
    <source>
        <dbReference type="PROSITE" id="PS50819"/>
    </source>
</evidence>
<name>A0A2H0WXY9_9BACT</name>
<evidence type="ECO:0000259" key="15">
    <source>
        <dbReference type="PROSITE" id="PS50151"/>
    </source>
</evidence>
<evidence type="ECO:0000313" key="20">
    <source>
        <dbReference type="Proteomes" id="UP000229675"/>
    </source>
</evidence>
<dbReference type="GO" id="GO:0009432">
    <property type="term" value="P:SOS response"/>
    <property type="evidence" value="ECO:0007669"/>
    <property type="project" value="UniProtKB-KW"/>
</dbReference>
<keyword evidence="2" id="KW-0963">Cytoplasm</keyword>
<dbReference type="GO" id="GO:0006289">
    <property type="term" value="P:nucleotide-excision repair"/>
    <property type="evidence" value="ECO:0007669"/>
    <property type="project" value="InterPro"/>
</dbReference>
<dbReference type="SMART" id="SM00305">
    <property type="entry name" value="HintC"/>
    <property type="match status" value="1"/>
</dbReference>
<dbReference type="InterPro" id="IPR024759">
    <property type="entry name" value="UvrB_YAD/RRR_dom"/>
</dbReference>
<keyword evidence="5 13" id="KW-0228">DNA excision</keyword>
<dbReference type="SUPFAM" id="SSF51294">
    <property type="entry name" value="Hedgehog/intein (Hint) domain"/>
    <property type="match status" value="1"/>
</dbReference>
<dbReference type="SUPFAM" id="SSF47413">
    <property type="entry name" value="lambda repressor-like DNA-binding domains"/>
    <property type="match status" value="1"/>
</dbReference>
<comment type="subunit">
    <text evidence="11 13">Forms a heterotetramer with UvrA during the search for lesions. Interacts with UvrC in an incision complex.</text>
</comment>
<dbReference type="PROSITE" id="PS50817">
    <property type="entry name" value="INTEIN_N_TER"/>
    <property type="match status" value="1"/>
</dbReference>
<dbReference type="GO" id="GO:0016887">
    <property type="term" value="F:ATP hydrolysis activity"/>
    <property type="evidence" value="ECO:0007669"/>
    <property type="project" value="InterPro"/>
</dbReference>
<dbReference type="CDD" id="cd00081">
    <property type="entry name" value="Hint"/>
    <property type="match status" value="1"/>
</dbReference>
<dbReference type="PANTHER" id="PTHR24029:SF0">
    <property type="entry name" value="UVRABC SYSTEM PROTEIN B"/>
    <property type="match status" value="1"/>
</dbReference>
<dbReference type="PROSITE" id="PS50819">
    <property type="entry name" value="INTEIN_ENDONUCLEASE"/>
    <property type="match status" value="1"/>
</dbReference>
<dbReference type="Pfam" id="PF12344">
    <property type="entry name" value="UvrB"/>
    <property type="match status" value="1"/>
</dbReference>
<dbReference type="SUPFAM" id="SSF52540">
    <property type="entry name" value="P-loop containing nucleoside triphosphate hydrolases"/>
    <property type="match status" value="2"/>
</dbReference>
<dbReference type="InterPro" id="IPR004807">
    <property type="entry name" value="UvrB"/>
</dbReference>
<dbReference type="SUPFAM" id="SSF46600">
    <property type="entry name" value="C-terminal UvrC-binding domain of UvrB"/>
    <property type="match status" value="1"/>
</dbReference>
<dbReference type="GO" id="GO:0003677">
    <property type="term" value="F:DNA binding"/>
    <property type="evidence" value="ECO:0007669"/>
    <property type="project" value="InterPro"/>
</dbReference>
<comment type="similarity">
    <text evidence="1 13">Belongs to the UvrB family.</text>
</comment>
<reference evidence="20" key="1">
    <citation type="submission" date="2017-09" db="EMBL/GenBank/DDBJ databases">
        <title>Depth-based differentiation of microbial function through sediment-hosted aquifers and enrichment of novel symbionts in the deep terrestrial subsurface.</title>
        <authorList>
            <person name="Probst A.J."/>
            <person name="Ladd B."/>
            <person name="Jarett J.K."/>
            <person name="Geller-Mcgrath D.E."/>
            <person name="Sieber C.M.K."/>
            <person name="Emerson J.B."/>
            <person name="Anantharaman K."/>
            <person name="Thomas B.C."/>
            <person name="Malmstrom R."/>
            <person name="Stieglmeier M."/>
            <person name="Klingl A."/>
            <person name="Woyke T."/>
            <person name="Ryan C.M."/>
            <person name="Banfield J.F."/>
        </authorList>
    </citation>
    <scope>NUCLEOTIDE SEQUENCE [LARGE SCALE GENOMIC DNA]</scope>
</reference>
<feature type="domain" description="DOD-type homing endonuclease" evidence="16">
    <location>
        <begin position="272"/>
        <end position="401"/>
    </location>
</feature>
<evidence type="ECO:0000313" key="19">
    <source>
        <dbReference type="EMBL" id="PIS17536.1"/>
    </source>
</evidence>
<dbReference type="InterPro" id="IPR036876">
    <property type="entry name" value="UVR_dom_sf"/>
</dbReference>
<dbReference type="NCBIfam" id="TIGR00631">
    <property type="entry name" value="uvrb"/>
    <property type="match status" value="1"/>
</dbReference>
<protein>
    <recommendedName>
        <fullName evidence="12 13">UvrABC system protein B</fullName>
    </recommendedName>
</protein>
<dbReference type="SMART" id="SM00306">
    <property type="entry name" value="HintN"/>
    <property type="match status" value="1"/>
</dbReference>
<accession>A0A2H0WXY9</accession>
<evidence type="ECO:0000259" key="17">
    <source>
        <dbReference type="PROSITE" id="PS51192"/>
    </source>
</evidence>
<evidence type="ECO:0000256" key="11">
    <source>
        <dbReference type="ARBA" id="ARBA00026033"/>
    </source>
</evidence>
<dbReference type="Pfam" id="PF00271">
    <property type="entry name" value="Helicase_C"/>
    <property type="match status" value="1"/>
</dbReference>
<dbReference type="GO" id="GO:0005524">
    <property type="term" value="F:ATP binding"/>
    <property type="evidence" value="ECO:0007669"/>
    <property type="project" value="UniProtKB-KW"/>
</dbReference>
<organism evidence="19 20">
    <name type="scientific">Candidatus Nealsonbacteria bacterium CG09_land_8_20_14_0_10_42_14</name>
    <dbReference type="NCBI Taxonomy" id="1974707"/>
    <lineage>
        <taxon>Bacteria</taxon>
        <taxon>Candidatus Nealsoniibacteriota</taxon>
    </lineage>
</organism>
<dbReference type="Pfam" id="PF02151">
    <property type="entry name" value="UVR"/>
    <property type="match status" value="1"/>
</dbReference>
<dbReference type="EMBL" id="PEZD01000005">
    <property type="protein sequence ID" value="PIS17536.1"/>
    <property type="molecule type" value="Genomic_DNA"/>
</dbReference>
<dbReference type="InterPro" id="IPR030934">
    <property type="entry name" value="Intein_C"/>
</dbReference>
<dbReference type="PROSITE" id="PS51194">
    <property type="entry name" value="HELICASE_CTER"/>
    <property type="match status" value="1"/>
</dbReference>
<proteinExistence type="inferred from homology"/>
<evidence type="ECO:0000256" key="12">
    <source>
        <dbReference type="ARBA" id="ARBA00029504"/>
    </source>
</evidence>
<dbReference type="NCBIfam" id="TIGR01445">
    <property type="entry name" value="intein_Nterm"/>
    <property type="match status" value="1"/>
</dbReference>
<dbReference type="InterPro" id="IPR041471">
    <property type="entry name" value="UvrB_inter"/>
</dbReference>
<dbReference type="InterPro" id="IPR036844">
    <property type="entry name" value="Hint_dom_sf"/>
</dbReference>
<dbReference type="NCBIfam" id="NF003673">
    <property type="entry name" value="PRK05298.1"/>
    <property type="match status" value="1"/>
</dbReference>
<feature type="domain" description="Helicase ATP-binding" evidence="17">
    <location>
        <begin position="582"/>
        <end position="753"/>
    </location>
</feature>
<dbReference type="InterPro" id="IPR001943">
    <property type="entry name" value="UVR_dom"/>
</dbReference>
<dbReference type="SMART" id="SM00490">
    <property type="entry name" value="HELICc"/>
    <property type="match status" value="1"/>
</dbReference>
<dbReference type="AlphaFoldDB" id="A0A2H0WXY9"/>
<keyword evidence="3" id="KW-0547">Nucleotide-binding</keyword>
<keyword evidence="8 13" id="KW-0267">Excision nuclease</keyword>
<keyword evidence="6" id="KW-0068">Autocatalytic cleavage</keyword>
<keyword evidence="13" id="KW-0742">SOS response</keyword>
<evidence type="ECO:0000256" key="6">
    <source>
        <dbReference type="ARBA" id="ARBA00022813"/>
    </source>
</evidence>
<dbReference type="InterPro" id="IPR001650">
    <property type="entry name" value="Helicase_C-like"/>
</dbReference>
<evidence type="ECO:0000256" key="13">
    <source>
        <dbReference type="RuleBase" id="RU003587"/>
    </source>
</evidence>
<dbReference type="CDD" id="cd18790">
    <property type="entry name" value="SF2_C_UvrB"/>
    <property type="match status" value="1"/>
</dbReference>
<evidence type="ECO:0000256" key="7">
    <source>
        <dbReference type="ARBA" id="ARBA00022840"/>
    </source>
</evidence>